<dbReference type="GO" id="GO:0006397">
    <property type="term" value="P:mRNA processing"/>
    <property type="evidence" value="ECO:0007669"/>
    <property type="project" value="UniProtKB-KW"/>
</dbReference>
<evidence type="ECO:0000256" key="4">
    <source>
        <dbReference type="ARBA" id="ARBA00022801"/>
    </source>
</evidence>
<feature type="domain" description="Xrn1 helical" evidence="7">
    <location>
        <begin position="42"/>
        <end position="295"/>
    </location>
</feature>
<keyword evidence="4" id="KW-0378">Hydrolase</keyword>
<feature type="region of interest" description="Disordered" evidence="6">
    <location>
        <begin position="27"/>
        <end position="75"/>
    </location>
</feature>
<dbReference type="InterPro" id="IPR041412">
    <property type="entry name" value="Xrn1_helical"/>
</dbReference>
<comment type="caution">
    <text evidence="8">The sequence shown here is derived from an EMBL/GenBank/DDBJ whole genome shotgun (WGS) entry which is preliminary data.</text>
</comment>
<keyword evidence="3" id="KW-0540">Nuclease</keyword>
<keyword evidence="9" id="KW-1185">Reference proteome</keyword>
<dbReference type="GO" id="GO:0004534">
    <property type="term" value="F:5'-3' RNA exonuclease activity"/>
    <property type="evidence" value="ECO:0007669"/>
    <property type="project" value="TreeGrafter"/>
</dbReference>
<keyword evidence="2" id="KW-0507">mRNA processing</keyword>
<dbReference type="GO" id="GO:0005634">
    <property type="term" value="C:nucleus"/>
    <property type="evidence" value="ECO:0007669"/>
    <property type="project" value="TreeGrafter"/>
</dbReference>
<dbReference type="Proteomes" id="UP000821866">
    <property type="component" value="Unassembled WGS sequence"/>
</dbReference>
<name>A0A9J6CZL8_RHIMP</name>
<evidence type="ECO:0000256" key="6">
    <source>
        <dbReference type="SAM" id="MobiDB-lite"/>
    </source>
</evidence>
<dbReference type="AlphaFoldDB" id="A0A9J6CZL8"/>
<proteinExistence type="inferred from homology"/>
<dbReference type="GO" id="GO:0000956">
    <property type="term" value="P:nuclear-transcribed mRNA catabolic process"/>
    <property type="evidence" value="ECO:0007669"/>
    <property type="project" value="TreeGrafter"/>
</dbReference>
<reference evidence="8" key="2">
    <citation type="submission" date="2021-09" db="EMBL/GenBank/DDBJ databases">
        <authorList>
            <person name="Jia N."/>
            <person name="Wang J."/>
            <person name="Shi W."/>
            <person name="Du L."/>
            <person name="Sun Y."/>
            <person name="Zhan W."/>
            <person name="Jiang J."/>
            <person name="Wang Q."/>
            <person name="Zhang B."/>
            <person name="Ji P."/>
            <person name="Sakyi L.B."/>
            <person name="Cui X."/>
            <person name="Yuan T."/>
            <person name="Jiang B."/>
            <person name="Yang W."/>
            <person name="Lam T.T.-Y."/>
            <person name="Chang Q."/>
            <person name="Ding S."/>
            <person name="Wang X."/>
            <person name="Zhu J."/>
            <person name="Ruan X."/>
            <person name="Zhao L."/>
            <person name="Wei J."/>
            <person name="Que T."/>
            <person name="Du C."/>
            <person name="Cheng J."/>
            <person name="Dai P."/>
            <person name="Han X."/>
            <person name="Huang E."/>
            <person name="Gao Y."/>
            <person name="Liu J."/>
            <person name="Shao H."/>
            <person name="Ye R."/>
            <person name="Li L."/>
            <person name="Wei W."/>
            <person name="Wang X."/>
            <person name="Wang C."/>
            <person name="Huo Q."/>
            <person name="Li W."/>
            <person name="Guo W."/>
            <person name="Chen H."/>
            <person name="Chen S."/>
            <person name="Zhou L."/>
            <person name="Zhou L."/>
            <person name="Ni X."/>
            <person name="Tian J."/>
            <person name="Zhou Y."/>
            <person name="Sheng Y."/>
            <person name="Liu T."/>
            <person name="Pan Y."/>
            <person name="Xia L."/>
            <person name="Li J."/>
            <person name="Zhao F."/>
            <person name="Cao W."/>
        </authorList>
    </citation>
    <scope>NUCLEOTIDE SEQUENCE</scope>
    <source>
        <strain evidence="8">Rmic-2018</strain>
        <tissue evidence="8">Larvae</tissue>
    </source>
</reference>
<organism evidence="8 9">
    <name type="scientific">Rhipicephalus microplus</name>
    <name type="common">Cattle tick</name>
    <name type="synonym">Boophilus microplus</name>
    <dbReference type="NCBI Taxonomy" id="6941"/>
    <lineage>
        <taxon>Eukaryota</taxon>
        <taxon>Metazoa</taxon>
        <taxon>Ecdysozoa</taxon>
        <taxon>Arthropoda</taxon>
        <taxon>Chelicerata</taxon>
        <taxon>Arachnida</taxon>
        <taxon>Acari</taxon>
        <taxon>Parasitiformes</taxon>
        <taxon>Ixodida</taxon>
        <taxon>Ixodoidea</taxon>
        <taxon>Ixodidae</taxon>
        <taxon>Rhipicephalinae</taxon>
        <taxon>Rhipicephalus</taxon>
        <taxon>Boophilus</taxon>
    </lineage>
</organism>
<protein>
    <recommendedName>
        <fullName evidence="7">Xrn1 helical domain-containing protein</fullName>
    </recommendedName>
</protein>
<dbReference type="InterPro" id="IPR027073">
    <property type="entry name" value="5_3_exoribonuclease"/>
</dbReference>
<keyword evidence="5" id="KW-0269">Exonuclease</keyword>
<dbReference type="Gene3D" id="1.25.40.1050">
    <property type="match status" value="1"/>
</dbReference>
<dbReference type="GO" id="GO:0003723">
    <property type="term" value="F:RNA binding"/>
    <property type="evidence" value="ECO:0007669"/>
    <property type="project" value="TreeGrafter"/>
</dbReference>
<evidence type="ECO:0000313" key="9">
    <source>
        <dbReference type="Proteomes" id="UP000821866"/>
    </source>
</evidence>
<dbReference type="EMBL" id="JABSTU010004224">
    <property type="protein sequence ID" value="KAH7964125.1"/>
    <property type="molecule type" value="Genomic_DNA"/>
</dbReference>
<gene>
    <name evidence="8" type="ORF">HPB51_027636</name>
</gene>
<dbReference type="PANTHER" id="PTHR12341">
    <property type="entry name" value="5'-&gt;3' EXORIBONUCLEASE"/>
    <property type="match status" value="1"/>
</dbReference>
<dbReference type="VEuPathDB" id="VectorBase:LOC119159671"/>
<accession>A0A9J6CZL8</accession>
<evidence type="ECO:0000259" key="7">
    <source>
        <dbReference type="Pfam" id="PF17846"/>
    </source>
</evidence>
<dbReference type="Pfam" id="PF17846">
    <property type="entry name" value="XRN_M"/>
    <property type="match status" value="1"/>
</dbReference>
<sequence length="335" mass="38563">MFALRFLVANVPWKGWLTRTKETLPAEWEADEEERQAMSTDERLAGIKGSELQHPRSVKRQIENDDSDDEDSPDDEVRLWEDGWKDRYYVAKFDASPENTVFRQNLARDYIRGLCWVLRYYVEGCPSWTWFFPHLYAPFASDFDEIGEVAVDFDTETEPVKPMEQLMSVLPASSSRFLPEPLADLMEDPRSPIVDFYPLDFKIDLNGHKHVWQGVALLPFIEEPRLLDAVRAVYPLLDNEQALRNSEGDNMLYVRRGQAAYDSFASAYEICDDYDEERQRDKNGGSTTIRAMLSSGVTRCCNVSRELLASCLELQLLSTSTTSNFSISQQNYESP</sequence>
<evidence type="ECO:0000256" key="3">
    <source>
        <dbReference type="ARBA" id="ARBA00022722"/>
    </source>
</evidence>
<dbReference type="FunFam" id="1.25.40.1050:FF:000002">
    <property type="entry name" value="5'-3' exoribonuclease"/>
    <property type="match status" value="1"/>
</dbReference>
<dbReference type="PANTHER" id="PTHR12341:SF41">
    <property type="entry name" value="5'-3' EXORIBONUCLEASE 2"/>
    <property type="match status" value="1"/>
</dbReference>
<evidence type="ECO:0000256" key="5">
    <source>
        <dbReference type="ARBA" id="ARBA00022839"/>
    </source>
</evidence>
<reference evidence="8" key="1">
    <citation type="journal article" date="2020" name="Cell">
        <title>Large-Scale Comparative Analyses of Tick Genomes Elucidate Their Genetic Diversity and Vector Capacities.</title>
        <authorList>
            <consortium name="Tick Genome and Microbiome Consortium (TIGMIC)"/>
            <person name="Jia N."/>
            <person name="Wang J."/>
            <person name="Shi W."/>
            <person name="Du L."/>
            <person name="Sun Y."/>
            <person name="Zhan W."/>
            <person name="Jiang J.F."/>
            <person name="Wang Q."/>
            <person name="Zhang B."/>
            <person name="Ji P."/>
            <person name="Bell-Sakyi L."/>
            <person name="Cui X.M."/>
            <person name="Yuan T.T."/>
            <person name="Jiang B.G."/>
            <person name="Yang W.F."/>
            <person name="Lam T.T."/>
            <person name="Chang Q.C."/>
            <person name="Ding S.J."/>
            <person name="Wang X.J."/>
            <person name="Zhu J.G."/>
            <person name="Ruan X.D."/>
            <person name="Zhao L."/>
            <person name="Wei J.T."/>
            <person name="Ye R.Z."/>
            <person name="Que T.C."/>
            <person name="Du C.H."/>
            <person name="Zhou Y.H."/>
            <person name="Cheng J.X."/>
            <person name="Dai P.F."/>
            <person name="Guo W.B."/>
            <person name="Han X.H."/>
            <person name="Huang E.J."/>
            <person name="Li L.F."/>
            <person name="Wei W."/>
            <person name="Gao Y.C."/>
            <person name="Liu J.Z."/>
            <person name="Shao H.Z."/>
            <person name="Wang X."/>
            <person name="Wang C.C."/>
            <person name="Yang T.C."/>
            <person name="Huo Q.B."/>
            <person name="Li W."/>
            <person name="Chen H.Y."/>
            <person name="Chen S.E."/>
            <person name="Zhou L.G."/>
            <person name="Ni X.B."/>
            <person name="Tian J.H."/>
            <person name="Sheng Y."/>
            <person name="Liu T."/>
            <person name="Pan Y.S."/>
            <person name="Xia L.Y."/>
            <person name="Li J."/>
            <person name="Zhao F."/>
            <person name="Cao W.C."/>
        </authorList>
    </citation>
    <scope>NUCLEOTIDE SEQUENCE</scope>
    <source>
        <strain evidence="8">Rmic-2018</strain>
    </source>
</reference>
<comment type="similarity">
    <text evidence="1">Belongs to the 5'-3' exonuclease family. XRN2/RAT1 subfamily.</text>
</comment>
<evidence type="ECO:0000313" key="8">
    <source>
        <dbReference type="EMBL" id="KAH7964125.1"/>
    </source>
</evidence>
<feature type="compositionally biased region" description="Acidic residues" evidence="6">
    <location>
        <begin position="64"/>
        <end position="74"/>
    </location>
</feature>
<evidence type="ECO:0000256" key="1">
    <source>
        <dbReference type="ARBA" id="ARBA00006994"/>
    </source>
</evidence>
<evidence type="ECO:0000256" key="2">
    <source>
        <dbReference type="ARBA" id="ARBA00022664"/>
    </source>
</evidence>